<name>A0ABV6JZJ0_9PROT</name>
<sequence>MLVYGDLASSESSDAVLRRLEAMLRDLAAMPPGIARHGHLVGAFIEAGALAQGVADEAFAQSGQDDLPSPALQAATALLTALSGAVGRSWHGAFHDPAPLPWAELRRLGEAALPAQLSRRLAEGFGFYAVYPEAFLQAAAPLAPAPDTRVIGLRSIGTPLSAMVATGLGAGPPVTLRPTGHPFARQLSLSAGAEAALLEGADRFAVVDEGPGLSGSSFGAVLDFLEDRGVAAERITVFPSHHGAPGPQASERHRARWPRLDRRVVGFETLLRDAPEPAHRLEHWAATLLGPPTAPLRDVSGGGWRALRFGSENDWPAVHPFAERRKLLFQAADGPWLLKFIGLGRHGEEQAERARELAAAGFSPPVAGFRHGFLLERWIEDAQPLHPDENREGLLDHLARYLAFRARSFGSGGSSHDSLPGATVRELWQMARHNAAEALGDSVASLLDPWQEVLPRLEARVRRLRTDNRLQCWEWLRLPDGGLLKTDAVDHAAAHDLVGCQDLSWDLAGAAAEMALTPDELHRLHRRVESLSGTPVDETLLALMRPCYLAFQLGSWSMAAQASDPASADHGRAAGMAALYGQQLAHLLRGEAASPHPSR</sequence>
<organism evidence="1 2">
    <name type="scientific">Roseomonas elaeocarpi</name>
    <dbReference type="NCBI Taxonomy" id="907779"/>
    <lineage>
        <taxon>Bacteria</taxon>
        <taxon>Pseudomonadati</taxon>
        <taxon>Pseudomonadota</taxon>
        <taxon>Alphaproteobacteria</taxon>
        <taxon>Acetobacterales</taxon>
        <taxon>Roseomonadaceae</taxon>
        <taxon>Roseomonas</taxon>
    </lineage>
</organism>
<dbReference type="RefSeq" id="WP_377046486.1">
    <property type="nucleotide sequence ID" value="NZ_JBHLUN010000017.1"/>
</dbReference>
<protein>
    <submittedName>
        <fullName evidence="1">Uncharacterized protein</fullName>
    </submittedName>
</protein>
<reference evidence="1 2" key="1">
    <citation type="submission" date="2024-09" db="EMBL/GenBank/DDBJ databases">
        <authorList>
            <person name="Sun Q."/>
            <person name="Mori K."/>
        </authorList>
    </citation>
    <scope>NUCLEOTIDE SEQUENCE [LARGE SCALE GENOMIC DNA]</scope>
    <source>
        <strain evidence="1 2">TBRC 5777</strain>
    </source>
</reference>
<evidence type="ECO:0000313" key="2">
    <source>
        <dbReference type="Proteomes" id="UP001589865"/>
    </source>
</evidence>
<comment type="caution">
    <text evidence="1">The sequence shown here is derived from an EMBL/GenBank/DDBJ whole genome shotgun (WGS) entry which is preliminary data.</text>
</comment>
<keyword evidence="2" id="KW-1185">Reference proteome</keyword>
<accession>A0ABV6JZJ0</accession>
<dbReference type="EMBL" id="JBHLUN010000017">
    <property type="protein sequence ID" value="MFC0410732.1"/>
    <property type="molecule type" value="Genomic_DNA"/>
</dbReference>
<evidence type="ECO:0000313" key="1">
    <source>
        <dbReference type="EMBL" id="MFC0410732.1"/>
    </source>
</evidence>
<proteinExistence type="predicted"/>
<dbReference type="Proteomes" id="UP001589865">
    <property type="component" value="Unassembled WGS sequence"/>
</dbReference>
<gene>
    <name evidence="1" type="ORF">ACFFGY_20990</name>
</gene>